<gene>
    <name evidence="11" type="ORF">LELG_04171</name>
</gene>
<name>A5E3I4_LODEL</name>
<evidence type="ECO:0000256" key="7">
    <source>
        <dbReference type="ARBA" id="ARBA00071058"/>
    </source>
</evidence>
<dbReference type="GO" id="GO:0000214">
    <property type="term" value="C:tRNA-intron endonuclease complex"/>
    <property type="evidence" value="ECO:0007669"/>
    <property type="project" value="UniProtKB-UniRule"/>
</dbReference>
<reference evidence="11 12" key="1">
    <citation type="journal article" date="2009" name="Nature">
        <title>Evolution of pathogenicity and sexual reproduction in eight Candida genomes.</title>
        <authorList>
            <person name="Butler G."/>
            <person name="Rasmussen M.D."/>
            <person name="Lin M.F."/>
            <person name="Santos M.A."/>
            <person name="Sakthikumar S."/>
            <person name="Munro C.A."/>
            <person name="Rheinbay E."/>
            <person name="Grabherr M."/>
            <person name="Forche A."/>
            <person name="Reedy J.L."/>
            <person name="Agrafioti I."/>
            <person name="Arnaud M.B."/>
            <person name="Bates S."/>
            <person name="Brown A.J."/>
            <person name="Brunke S."/>
            <person name="Costanzo M.C."/>
            <person name="Fitzpatrick D.A."/>
            <person name="de Groot P.W."/>
            <person name="Harris D."/>
            <person name="Hoyer L.L."/>
            <person name="Hube B."/>
            <person name="Klis F.M."/>
            <person name="Kodira C."/>
            <person name="Lennard N."/>
            <person name="Logue M.E."/>
            <person name="Martin R."/>
            <person name="Neiman A.M."/>
            <person name="Nikolaou E."/>
            <person name="Quail M.A."/>
            <person name="Quinn J."/>
            <person name="Santos M.C."/>
            <person name="Schmitzberger F.F."/>
            <person name="Sherlock G."/>
            <person name="Shah P."/>
            <person name="Silverstein K.A."/>
            <person name="Skrzypek M.S."/>
            <person name="Soll D."/>
            <person name="Staggs R."/>
            <person name="Stansfield I."/>
            <person name="Stumpf M.P."/>
            <person name="Sudbery P.E."/>
            <person name="Srikantha T."/>
            <person name="Zeng Q."/>
            <person name="Berman J."/>
            <person name="Berriman M."/>
            <person name="Heitman J."/>
            <person name="Gow N.A."/>
            <person name="Lorenz M.C."/>
            <person name="Birren B.W."/>
            <person name="Kellis M."/>
            <person name="Cuomo C.A."/>
        </authorList>
    </citation>
    <scope>NUCLEOTIDE SEQUENCE [LARGE SCALE GENOMIC DNA]</scope>
    <source>
        <strain evidence="12">ATCC 11503 / BCRC 21390 / CBS 2605 / JCM 1781 / NBRC 1676 / NRRL YB-4239</strain>
    </source>
</reference>
<accession>A5E3I4</accession>
<dbReference type="OrthoDB" id="10249562at2759"/>
<evidence type="ECO:0000259" key="10">
    <source>
        <dbReference type="Pfam" id="PF01974"/>
    </source>
</evidence>
<dbReference type="VEuPathDB" id="FungiDB:LELG_04171"/>
<dbReference type="InterPro" id="IPR006677">
    <property type="entry name" value="tRNA_intron_Endonuc_cat-like"/>
</dbReference>
<organism evidence="11 12">
    <name type="scientific">Lodderomyces elongisporus (strain ATCC 11503 / CBS 2605 / JCM 1781 / NBRC 1676 / NRRL YB-4239)</name>
    <name type="common">Yeast</name>
    <name type="synonym">Saccharomyces elongisporus</name>
    <dbReference type="NCBI Taxonomy" id="379508"/>
    <lineage>
        <taxon>Eukaryota</taxon>
        <taxon>Fungi</taxon>
        <taxon>Dikarya</taxon>
        <taxon>Ascomycota</taxon>
        <taxon>Saccharomycotina</taxon>
        <taxon>Pichiomycetes</taxon>
        <taxon>Debaryomycetaceae</taxon>
        <taxon>Candida/Lodderomyces clade</taxon>
        <taxon>Lodderomyces</taxon>
    </lineage>
</organism>
<keyword evidence="3 8" id="KW-0819">tRNA processing</keyword>
<protein>
    <recommendedName>
        <fullName evidence="7 8">tRNA-splicing endonuclease subunit Sen2</fullName>
        <ecNumber evidence="2 8">4.6.1.16</ecNumber>
    </recommendedName>
</protein>
<dbReference type="InParanoid" id="A5E3I4"/>
<dbReference type="Gene3D" id="3.40.1350.10">
    <property type="match status" value="1"/>
</dbReference>
<dbReference type="KEGG" id="lel:PVL30_003898"/>
<evidence type="ECO:0000256" key="1">
    <source>
        <dbReference type="ARBA" id="ARBA00008078"/>
    </source>
</evidence>
<sequence length="418" mass="49141">MGKKNSRLLNKIYQKPLPVVLAGEKYGIDLKNIGKQSPLLWVWYLLKLVKLNFLLYFRPVPIKQVDVQFENGIFKVVDEKSMVKLWREGFFGKGILSRSDPTWFERTKTRLNLRAESLKNLKQNVVKEDLTKARRLERLEFKKKRQELQDLVLKQRQGIITEDELKEMQVIDEYLLEYRKKDSVVINTVNGDNNDSMNKDVEMRVEDELIIDENGFLVQLEYMQLQAVEAFFLKFALDLIAVIGKGEDSLSLRLLFEQCCRLYDVNAVDSFTNSSNDSNSTIDANNKFIIHYIVYHYFRSKGWCVRSGIKFGCDFLLYKRGPPFSHAEYCILIMQDNELSVSFINDWTQMSGQARVIGGVKKNLVQIYVEPPTQDEFDKIYYHNEKEIDEGLKLKLLLSKYRVSELLYRRWNPSRTRD</sequence>
<dbReference type="GO" id="GO:0000213">
    <property type="term" value="F:tRNA-intron lyase activity"/>
    <property type="evidence" value="ECO:0007669"/>
    <property type="project" value="UniProtKB-UniRule"/>
</dbReference>
<dbReference type="InterPro" id="IPR036167">
    <property type="entry name" value="tRNA_intron_Endo_cat-like_sf"/>
</dbReference>
<dbReference type="Proteomes" id="UP000001996">
    <property type="component" value="Unassembled WGS sequence"/>
</dbReference>
<dbReference type="PANTHER" id="PTHR21227:SF0">
    <property type="entry name" value="TRNA-SPLICING ENDONUCLEASE SUBUNIT SEN2"/>
    <property type="match status" value="1"/>
</dbReference>
<keyword evidence="4 8" id="KW-0456">Lyase</keyword>
<dbReference type="EMBL" id="CH981529">
    <property type="protein sequence ID" value="EDK45992.1"/>
    <property type="molecule type" value="Genomic_DNA"/>
</dbReference>
<keyword evidence="12" id="KW-1185">Reference proteome</keyword>
<evidence type="ECO:0000313" key="11">
    <source>
        <dbReference type="EMBL" id="EDK45992.1"/>
    </source>
</evidence>
<dbReference type="eggNOG" id="KOG4685">
    <property type="taxonomic scope" value="Eukaryota"/>
</dbReference>
<comment type="subunit">
    <text evidence="6">Heterotetramer composed of SEN2, SEN15, SEN34 and SEN54. Interacts directly with SEN54.</text>
</comment>
<evidence type="ECO:0000256" key="4">
    <source>
        <dbReference type="ARBA" id="ARBA00023239"/>
    </source>
</evidence>
<dbReference type="EC" id="4.6.1.16" evidence="2 8"/>
<dbReference type="Pfam" id="PF01974">
    <property type="entry name" value="tRNA_int_endo"/>
    <property type="match status" value="1"/>
</dbReference>
<comment type="similarity">
    <text evidence="1 8">Belongs to the tRNA-intron endonuclease family.</text>
</comment>
<dbReference type="InterPro" id="IPR011856">
    <property type="entry name" value="tRNA_endonuc-like_dom_sf"/>
</dbReference>
<feature type="active site" evidence="9">
    <location>
        <position position="326"/>
    </location>
</feature>
<dbReference type="GeneID" id="5231537"/>
<dbReference type="OMA" id="YSHPYWK"/>
<dbReference type="PANTHER" id="PTHR21227">
    <property type="entry name" value="TRNA-SPLICING ENDONUCLEASE SUBUNIT SEN2"/>
    <property type="match status" value="1"/>
</dbReference>
<dbReference type="FunFam" id="3.40.1350.10:FF:000011">
    <property type="entry name" value="tRNA-splicing endonuclease subunit Sen2"/>
    <property type="match status" value="1"/>
</dbReference>
<dbReference type="HOGENOM" id="CLU_012847_2_0_1"/>
<dbReference type="GO" id="GO:0000379">
    <property type="term" value="P:tRNA-type intron splice site recognition and cleavage"/>
    <property type="evidence" value="ECO:0007669"/>
    <property type="project" value="EnsemblFungi"/>
</dbReference>
<dbReference type="FunCoup" id="A5E3I4">
    <property type="interactions" value="55"/>
</dbReference>
<dbReference type="GO" id="GO:0005741">
    <property type="term" value="C:mitochondrial outer membrane"/>
    <property type="evidence" value="ECO:0007669"/>
    <property type="project" value="EnsemblFungi"/>
</dbReference>
<feature type="domain" description="tRNA intron endonuclease catalytic" evidence="10">
    <location>
        <begin position="288"/>
        <end position="370"/>
    </location>
</feature>
<evidence type="ECO:0000256" key="8">
    <source>
        <dbReference type="PIRNR" id="PIRNR011789"/>
    </source>
</evidence>
<dbReference type="AlphaFoldDB" id="A5E3I4"/>
<evidence type="ECO:0000256" key="3">
    <source>
        <dbReference type="ARBA" id="ARBA00022694"/>
    </source>
</evidence>
<dbReference type="CDD" id="cd22363">
    <property type="entry name" value="tRNA-intron_lyase_C"/>
    <property type="match status" value="1"/>
</dbReference>
<dbReference type="SUPFAM" id="SSF53032">
    <property type="entry name" value="tRNA-intron endonuclease catalytic domain-like"/>
    <property type="match status" value="1"/>
</dbReference>
<evidence type="ECO:0000256" key="6">
    <source>
        <dbReference type="ARBA" id="ARBA00062061"/>
    </source>
</evidence>
<evidence type="ECO:0000256" key="2">
    <source>
        <dbReference type="ARBA" id="ARBA00012573"/>
    </source>
</evidence>
<proteinExistence type="inferred from homology"/>
<evidence type="ECO:0000256" key="9">
    <source>
        <dbReference type="PIRSR" id="PIRSR011789-1"/>
    </source>
</evidence>
<feature type="active site" evidence="9">
    <location>
        <position position="318"/>
    </location>
</feature>
<dbReference type="InterPro" id="IPR016589">
    <property type="entry name" value="tRNA_splic_SEN2"/>
</dbReference>
<dbReference type="PIRSF" id="PIRSF011789">
    <property type="entry name" value="tRNA_splic_SEN2"/>
    <property type="match status" value="1"/>
</dbReference>
<dbReference type="InterPro" id="IPR006676">
    <property type="entry name" value="tRNA_splic"/>
</dbReference>
<evidence type="ECO:0000313" key="12">
    <source>
        <dbReference type="Proteomes" id="UP000001996"/>
    </source>
</evidence>
<dbReference type="NCBIfam" id="TIGR00324">
    <property type="entry name" value="endA"/>
    <property type="match status" value="1"/>
</dbReference>
<dbReference type="GO" id="GO:0003676">
    <property type="term" value="F:nucleic acid binding"/>
    <property type="evidence" value="ECO:0007669"/>
    <property type="project" value="InterPro"/>
</dbReference>
<feature type="active site" evidence="9">
    <location>
        <position position="362"/>
    </location>
</feature>
<dbReference type="STRING" id="379508.A5E3I4"/>
<evidence type="ECO:0000256" key="5">
    <source>
        <dbReference type="ARBA" id="ARBA00054838"/>
    </source>
</evidence>
<comment type="function">
    <text evidence="5">Constitutes one of the two catalytic subunit of the tRNA-splicing endonuclease complex, a complex responsible for identification and cleavage of the splice sites in pre-tRNA. It cleaves pre-tRNA at the 5'- and 3'-splice sites to release the intron. The products are an intron and two tRNA half-molecules bearing 2',3'-cyclic phosphate and 5'-OH termini. There are no conserved sequences at the splice sites, but the intron is invariably located at the same site in the gene, placing the splice sites an invariant distance from the constant structural features of the tRNA body. This subunit may anchor the endonuclease complex to the nuclear membrane. Probably carries the active site for 5'-splice site cleavage.</text>
</comment>